<dbReference type="AlphaFoldDB" id="A0A146JXZ8"/>
<gene>
    <name evidence="1" type="ORF">TPC1_30875</name>
</gene>
<reference evidence="1" key="1">
    <citation type="submission" date="2015-07" db="EMBL/GenBank/DDBJ databases">
        <title>Adaptation to a free-living lifestyle via gene acquisitions in the diplomonad Trepomonas sp. PC1.</title>
        <authorList>
            <person name="Xu F."/>
            <person name="Jerlstrom-Hultqvist J."/>
            <person name="Kolisko M."/>
            <person name="Simpson A.G.B."/>
            <person name="Roger A.J."/>
            <person name="Svard S.G."/>
            <person name="Andersson J.O."/>
        </authorList>
    </citation>
    <scope>NUCLEOTIDE SEQUENCE</scope>
    <source>
        <strain evidence="1">PC1</strain>
    </source>
</reference>
<dbReference type="EMBL" id="GDID01006976">
    <property type="protein sequence ID" value="JAP89630.1"/>
    <property type="molecule type" value="Transcribed_RNA"/>
</dbReference>
<evidence type="ECO:0000313" key="1">
    <source>
        <dbReference type="EMBL" id="JAP89630.1"/>
    </source>
</evidence>
<proteinExistence type="predicted"/>
<sequence length="462" mass="53486">NSPYNLQIEDKNQFLSLLQKIPQFFVNIPQNQMLHSAMSSSLVLQISSQLNFDYESTILLISASNSTIGHCVLDEEQPNTDFKDIFMNEDVISKMQLNCIFFNQQSQIQQFSKLCGLTGGQMQLVSIMNDLSHISVAKTFLDQFVASFNDRVTHFQLDFKAAHRFNYQILKPSFKEDFYLFQADQTLELGFVIDLRQSVNAQIIVEFVKNKRKVLRVYSFTLRTTDSLSDFEPDLAVSAVLLAKMVVFSNVLQNQHVLTKIIQQINDFTQLRIDDQQYEVFLYNMYNIFMSKLFCNVEQVRVIIANYIQNATFEELTKSLNRKVFFCTENKIKRAKFTKEMFIGGQAMLIPNFTRHRLYIIISDETTPADLGETLSTSVTEMVFEPREDENWTPNIGMVRNENFQKQQRNIIAIIEEHEIDKNSCSFLSSTADLAIINAILGEQQTMSFDQWLEKMFGDAIH</sequence>
<feature type="non-terminal residue" evidence="1">
    <location>
        <position position="1"/>
    </location>
</feature>
<organism evidence="1">
    <name type="scientific">Trepomonas sp. PC1</name>
    <dbReference type="NCBI Taxonomy" id="1076344"/>
    <lineage>
        <taxon>Eukaryota</taxon>
        <taxon>Metamonada</taxon>
        <taxon>Diplomonadida</taxon>
        <taxon>Hexamitidae</taxon>
        <taxon>Hexamitinae</taxon>
        <taxon>Trepomonas</taxon>
    </lineage>
</organism>
<name>A0A146JXZ8_9EUKA</name>
<feature type="non-terminal residue" evidence="1">
    <location>
        <position position="462"/>
    </location>
</feature>
<accession>A0A146JXZ8</accession>
<protein>
    <submittedName>
        <fullName evidence="1">Uncharacterized protein</fullName>
    </submittedName>
</protein>